<proteinExistence type="predicted"/>
<evidence type="ECO:0000259" key="2">
    <source>
        <dbReference type="Pfam" id="PF01968"/>
    </source>
</evidence>
<dbReference type="PANTHER" id="PTHR11365:SF23">
    <property type="entry name" value="HYPOTHETICAL 5-OXOPROLINASE (EUROFUNG)-RELATED"/>
    <property type="match status" value="1"/>
</dbReference>
<feature type="domain" description="Hydantoinase A/oxoprolinase" evidence="2">
    <location>
        <begin position="233"/>
        <end position="523"/>
    </location>
</feature>
<organism evidence="5 6">
    <name type="scientific">Lysinibacillus fusiformis</name>
    <dbReference type="NCBI Taxonomy" id="28031"/>
    <lineage>
        <taxon>Bacteria</taxon>
        <taxon>Bacillati</taxon>
        <taxon>Bacillota</taxon>
        <taxon>Bacilli</taxon>
        <taxon>Bacillales</taxon>
        <taxon>Bacillaceae</taxon>
        <taxon>Lysinibacillus</taxon>
    </lineage>
</organism>
<evidence type="ECO:0000259" key="3">
    <source>
        <dbReference type="Pfam" id="PF05378"/>
    </source>
</evidence>
<evidence type="ECO:0000313" key="6">
    <source>
        <dbReference type="Proteomes" id="UP000199410"/>
    </source>
</evidence>
<sequence>MNFYLKNTLNFLFILNIIYLILIRNAVPIIGTRRDGVLKIATDIGGTFTDLVYTDEKGNLHFDKGHTTPGHFEDGILNVLGRHVTEDSLMESFIHGSTVIINTLTERKGGKVGLITTKGFRDILEIARGNRPDLYNFKYKKPEPFVERYLRQEIDERIDFKGNIMKAPNRNEVGEIVRQFKESGVEAIAISLIHGYKNPIHEQQLKEEIVKIWPEVYITLSSETIKEYREYERTNTTVLNSYVKPIAHAYLKSLKEKLSTVGITDHLKIMQSNGGTTSFDKAMELPINLVESGPVAGMFGAAKLGELLNESNIIAFDVGGTTAKCSLITDGKVNVTTDYYIERNEKFAGYPIKTPVVDIVEIGNGGGSIARVDQFGSLKVGPDSAGANPGPVAYGLGNTQPTITDANVYLGRLSLANFDNPISIDKVEEALVEAIAKPFNVSAEEAAQGILDIANSNMLNALKLISIRKGYDPEDFTMVAFGGGGPLHAINLAEELGMKKVIIPYGSSVFSALGMMMTEYRQDYIQTSLMGFDHAHLAEIQANIDQAIESAYADAPLSKEHYYFEINYDLRYKGQEHAVKLNASNITIDDEGLLQLAEAFHVKHKQEFSFDLPTTPIELVNLHITIYGKDEAVQFKELDFSHIDVSTCIKTKRNLYVKEKGWVEVNVYDQQKLAPGYVIAGPAIVENPTSTVVINEKQSIEIDKYGNLIVEMEGK</sequence>
<dbReference type="AlphaFoldDB" id="A0A1H8Z917"/>
<dbReference type="InterPro" id="IPR008040">
    <property type="entry name" value="Hydant_A_N"/>
</dbReference>
<dbReference type="GO" id="GO:0006749">
    <property type="term" value="P:glutathione metabolic process"/>
    <property type="evidence" value="ECO:0007669"/>
    <property type="project" value="TreeGrafter"/>
</dbReference>
<dbReference type="Pfam" id="PF01968">
    <property type="entry name" value="Hydantoinase_A"/>
    <property type="match status" value="1"/>
</dbReference>
<feature type="domain" description="Acetophenone carboxylase-like C-terminal" evidence="4">
    <location>
        <begin position="647"/>
        <end position="705"/>
    </location>
</feature>
<evidence type="ECO:0000259" key="4">
    <source>
        <dbReference type="Pfam" id="PF19278"/>
    </source>
</evidence>
<dbReference type="Proteomes" id="UP000199410">
    <property type="component" value="Unassembled WGS sequence"/>
</dbReference>
<dbReference type="InterPro" id="IPR002821">
    <property type="entry name" value="Hydantoinase_A"/>
</dbReference>
<dbReference type="SUPFAM" id="SSF53067">
    <property type="entry name" value="Actin-like ATPase domain"/>
    <property type="match status" value="1"/>
</dbReference>
<accession>A0A1H8Z917</accession>
<dbReference type="InterPro" id="IPR045079">
    <property type="entry name" value="Oxoprolinase-like"/>
</dbReference>
<dbReference type="GO" id="GO:0017168">
    <property type="term" value="F:5-oxoprolinase (ATP-hydrolyzing) activity"/>
    <property type="evidence" value="ECO:0007669"/>
    <property type="project" value="TreeGrafter"/>
</dbReference>
<name>A0A1H8Z917_9BACI</name>
<keyword evidence="1" id="KW-1133">Transmembrane helix</keyword>
<dbReference type="InterPro" id="IPR049517">
    <property type="entry name" value="ACX-like_C"/>
</dbReference>
<feature type="domain" description="Hydantoinase/oxoprolinase N-terminal" evidence="3">
    <location>
        <begin position="39"/>
        <end position="210"/>
    </location>
</feature>
<gene>
    <name evidence="5" type="ORF">SAMN02787113_00154</name>
</gene>
<protein>
    <submittedName>
        <fullName evidence="5">N-methylhydantoinase A</fullName>
    </submittedName>
</protein>
<feature type="transmembrane region" description="Helical" evidence="1">
    <location>
        <begin position="12"/>
        <end position="31"/>
    </location>
</feature>
<keyword evidence="1" id="KW-0812">Transmembrane</keyword>
<keyword evidence="1" id="KW-0472">Membrane</keyword>
<comment type="caution">
    <text evidence="5">The sequence shown here is derived from an EMBL/GenBank/DDBJ whole genome shotgun (WGS) entry which is preliminary data.</text>
</comment>
<dbReference type="GO" id="GO:0005829">
    <property type="term" value="C:cytosol"/>
    <property type="evidence" value="ECO:0007669"/>
    <property type="project" value="TreeGrafter"/>
</dbReference>
<evidence type="ECO:0000256" key="1">
    <source>
        <dbReference type="SAM" id="Phobius"/>
    </source>
</evidence>
<reference evidence="5 6" key="1">
    <citation type="submission" date="2016-10" db="EMBL/GenBank/DDBJ databases">
        <authorList>
            <person name="Varghese N."/>
            <person name="Submissions S."/>
        </authorList>
    </citation>
    <scope>NUCLEOTIDE SEQUENCE [LARGE SCALE GENOMIC DNA]</scope>
    <source>
        <strain evidence="5 6">TC-13</strain>
    </source>
</reference>
<evidence type="ECO:0000313" key="5">
    <source>
        <dbReference type="EMBL" id="SEP60747.1"/>
    </source>
</evidence>
<dbReference type="Pfam" id="PF05378">
    <property type="entry name" value="Hydant_A_N"/>
    <property type="match status" value="1"/>
</dbReference>
<dbReference type="Pfam" id="PF19278">
    <property type="entry name" value="Hydant_A_C"/>
    <property type="match status" value="1"/>
</dbReference>
<dbReference type="EMBL" id="FOEL01000002">
    <property type="protein sequence ID" value="SEP60747.1"/>
    <property type="molecule type" value="Genomic_DNA"/>
</dbReference>
<dbReference type="PANTHER" id="PTHR11365">
    <property type="entry name" value="5-OXOPROLINASE RELATED"/>
    <property type="match status" value="1"/>
</dbReference>
<dbReference type="InterPro" id="IPR043129">
    <property type="entry name" value="ATPase_NBD"/>
</dbReference>